<dbReference type="Gene3D" id="3.40.50.2000">
    <property type="entry name" value="Glycogen Phosphorylase B"/>
    <property type="match status" value="1"/>
</dbReference>
<gene>
    <name evidence="2" type="ORF">E2K98_04520</name>
</gene>
<dbReference type="Pfam" id="PF02348">
    <property type="entry name" value="CTP_transf_3"/>
    <property type="match status" value="1"/>
</dbReference>
<dbReference type="InterPro" id="IPR050793">
    <property type="entry name" value="CMP-NeuNAc_synthase"/>
</dbReference>
<sequence length="541" mass="62261">MKTVAIIPARGGSKGIPRKNIRYLNGKPLIAYSIQVLLDSQLVDKVIVSTDDEEIANISKGYGAEVIMRPEYLASDEVPLDPVIYDVVQHLERQHEYYDIVLTVQPTSPLLKLKTLNGVIEKLINSNYETVITAKDDRHLSWEELNGMFFPKYSERKNRQYLPPEFRETGAILASKRDIITENSRIGKNVTLYTVSEFESVDIDSPMDWWVAEKLLNRKKIVLRVDGYKEIGLGHIFRTLSIANNIIDHEVVFLMCEKHDLGIRLVKEQNFNVVTFIDNPVDEIIRLGPDIVINDILDTSKDYIQSLKNLGIKVFNFEDLGDGAEYADGVFNALYPGDVPFENFYTGEKYYISRNEFVNTNIKEIKKEVKNILITFGGTDPNNLTLKTLKSICNLNENFDITIILGPGYLHFDELNEEVKKIKRRINIYKTVKNMADHMYNSDIIFSSAGRTMYEIAMIGTPSIIIAQNYREVTHLFGHNYNGFINLGIHSEVNDERIKSVLIRLISDFDLRRNMHKRMLKHDLKHGLKRIFSIIFAREEE</sequence>
<evidence type="ECO:0000313" key="3">
    <source>
        <dbReference type="Proteomes" id="UP000295132"/>
    </source>
</evidence>
<dbReference type="CDD" id="cd02513">
    <property type="entry name" value="CMP-NeuAc_Synthase"/>
    <property type="match status" value="1"/>
</dbReference>
<protein>
    <submittedName>
        <fullName evidence="2">UDP-2,4-diacetamido-2,4, 6-trideoxy-beta-L-altropyranose hydrolase</fullName>
    </submittedName>
</protein>
<dbReference type="GO" id="GO:0016758">
    <property type="term" value="F:hexosyltransferase activity"/>
    <property type="evidence" value="ECO:0007669"/>
    <property type="project" value="InterPro"/>
</dbReference>
<reference evidence="2 3" key="1">
    <citation type="submission" date="2019-03" db="EMBL/GenBank/DDBJ databases">
        <title>Bacillus niacini sp. nov. a Nicotinate-Metabolizing Mesophile Isolated from Soil.</title>
        <authorList>
            <person name="Zhang G."/>
        </authorList>
    </citation>
    <scope>NUCLEOTIDE SEQUENCE [LARGE SCALE GENOMIC DNA]</scope>
    <source>
        <strain evidence="2 3">WN066</strain>
    </source>
</reference>
<dbReference type="Gene3D" id="3.90.550.10">
    <property type="entry name" value="Spore Coat Polysaccharide Biosynthesis Protein SpsA, Chain A"/>
    <property type="match status" value="1"/>
</dbReference>
<feature type="domain" description="Glycosyl transferase family 28 C-terminal" evidence="1">
    <location>
        <begin position="382"/>
        <end position="475"/>
    </location>
</feature>
<dbReference type="PANTHER" id="PTHR21485">
    <property type="entry name" value="HAD SUPERFAMILY MEMBERS CMAS AND KDSC"/>
    <property type="match status" value="1"/>
</dbReference>
<dbReference type="AlphaFoldDB" id="A0A4R5VXN8"/>
<dbReference type="InterPro" id="IPR007235">
    <property type="entry name" value="Glyco_trans_28_C"/>
</dbReference>
<dbReference type="SUPFAM" id="SSF53448">
    <property type="entry name" value="Nucleotide-diphospho-sugar transferases"/>
    <property type="match status" value="1"/>
</dbReference>
<dbReference type="PANTHER" id="PTHR21485:SF6">
    <property type="entry name" value="N-ACYLNEURAMINATE CYTIDYLYLTRANSFERASE-RELATED"/>
    <property type="match status" value="1"/>
</dbReference>
<evidence type="ECO:0000313" key="2">
    <source>
        <dbReference type="EMBL" id="TDK64134.1"/>
    </source>
</evidence>
<dbReference type="EMBL" id="SMYO01000002">
    <property type="protein sequence ID" value="TDK64134.1"/>
    <property type="molecule type" value="Genomic_DNA"/>
</dbReference>
<dbReference type="RefSeq" id="WP_133333074.1">
    <property type="nucleotide sequence ID" value="NZ_SMYO01000002.1"/>
</dbReference>
<comment type="caution">
    <text evidence="2">The sequence shown here is derived from an EMBL/GenBank/DDBJ whole genome shotgun (WGS) entry which is preliminary data.</text>
</comment>
<organism evidence="2 3">
    <name type="scientific">Bacillus salipaludis</name>
    <dbReference type="NCBI Taxonomy" id="2547811"/>
    <lineage>
        <taxon>Bacteria</taxon>
        <taxon>Bacillati</taxon>
        <taxon>Bacillota</taxon>
        <taxon>Bacilli</taxon>
        <taxon>Bacillales</taxon>
        <taxon>Bacillaceae</taxon>
        <taxon>Bacillus</taxon>
    </lineage>
</organism>
<accession>A0A4R5VXN8</accession>
<dbReference type="InterPro" id="IPR003329">
    <property type="entry name" value="Cytidylyl_trans"/>
</dbReference>
<dbReference type="SUPFAM" id="SSF53756">
    <property type="entry name" value="UDP-Glycosyltransferase/glycogen phosphorylase"/>
    <property type="match status" value="1"/>
</dbReference>
<evidence type="ECO:0000259" key="1">
    <source>
        <dbReference type="Pfam" id="PF04101"/>
    </source>
</evidence>
<dbReference type="InterPro" id="IPR029044">
    <property type="entry name" value="Nucleotide-diphossugar_trans"/>
</dbReference>
<dbReference type="Pfam" id="PF04101">
    <property type="entry name" value="Glyco_tran_28_C"/>
    <property type="match status" value="1"/>
</dbReference>
<name>A0A4R5VXN8_9BACI</name>
<dbReference type="GO" id="GO:0008781">
    <property type="term" value="F:N-acylneuraminate cytidylyltransferase activity"/>
    <property type="evidence" value="ECO:0007669"/>
    <property type="project" value="TreeGrafter"/>
</dbReference>
<keyword evidence="2" id="KW-0378">Hydrolase</keyword>
<dbReference type="Gene3D" id="3.40.50.11190">
    <property type="match status" value="1"/>
</dbReference>
<dbReference type="GO" id="GO:0016787">
    <property type="term" value="F:hydrolase activity"/>
    <property type="evidence" value="ECO:0007669"/>
    <property type="project" value="UniProtKB-KW"/>
</dbReference>
<dbReference type="Proteomes" id="UP000295132">
    <property type="component" value="Unassembled WGS sequence"/>
</dbReference>
<proteinExistence type="predicted"/>